<accession>A0A931IG41</accession>
<evidence type="ECO:0000313" key="6">
    <source>
        <dbReference type="Proteomes" id="UP000655751"/>
    </source>
</evidence>
<dbReference type="InterPro" id="IPR050109">
    <property type="entry name" value="HTH-type_TetR-like_transc_reg"/>
</dbReference>
<dbReference type="PANTHER" id="PTHR30055">
    <property type="entry name" value="HTH-TYPE TRANSCRIPTIONAL REGULATOR RUTR"/>
    <property type="match status" value="1"/>
</dbReference>
<dbReference type="EMBL" id="JADMLG010000021">
    <property type="protein sequence ID" value="MBH0781092.1"/>
    <property type="molecule type" value="Genomic_DNA"/>
</dbReference>
<dbReference type="PANTHER" id="PTHR30055:SF234">
    <property type="entry name" value="HTH-TYPE TRANSCRIPTIONAL REGULATOR BETI"/>
    <property type="match status" value="1"/>
</dbReference>
<organism evidence="5 6">
    <name type="scientific">Nocardia bovistercoris</name>
    <dbReference type="NCBI Taxonomy" id="2785916"/>
    <lineage>
        <taxon>Bacteria</taxon>
        <taxon>Bacillati</taxon>
        <taxon>Actinomycetota</taxon>
        <taxon>Actinomycetes</taxon>
        <taxon>Mycobacteriales</taxon>
        <taxon>Nocardiaceae</taxon>
        <taxon>Nocardia</taxon>
    </lineage>
</organism>
<keyword evidence="3" id="KW-0804">Transcription</keyword>
<dbReference type="SUPFAM" id="SSF46689">
    <property type="entry name" value="Homeodomain-like"/>
    <property type="match status" value="1"/>
</dbReference>
<sequence>MPAVGRSARAEQANSTREAIITAAERLFAERGIAAVSNRQVSEAAGQGNNTAVGYHFGAKADLVRAIVRRHHAHTEQLCRELAAAAEGSTDLRDWVSCLVRPVTEHLACLGEPTWYARFSAQLMPDPGFRDLLADESLASKALQRIIDGLHRCLPELTPELRRERNAMARLLIVHTCAEHERALADGSALRPGWESTANGLVDAITGLYTAPVVGRG</sequence>
<keyword evidence="1" id="KW-0805">Transcription regulation</keyword>
<gene>
    <name evidence="5" type="ORF">IT779_32945</name>
</gene>
<keyword evidence="6" id="KW-1185">Reference proteome</keyword>
<dbReference type="InterPro" id="IPR001647">
    <property type="entry name" value="HTH_TetR"/>
</dbReference>
<evidence type="ECO:0000256" key="2">
    <source>
        <dbReference type="ARBA" id="ARBA00023125"/>
    </source>
</evidence>
<dbReference type="GO" id="GO:0000976">
    <property type="term" value="F:transcription cis-regulatory region binding"/>
    <property type="evidence" value="ECO:0007669"/>
    <property type="project" value="TreeGrafter"/>
</dbReference>
<protein>
    <submittedName>
        <fullName evidence="5">TetR family transcriptional regulator</fullName>
    </submittedName>
</protein>
<dbReference type="InterPro" id="IPR009057">
    <property type="entry name" value="Homeodomain-like_sf"/>
</dbReference>
<proteinExistence type="predicted"/>
<dbReference type="RefSeq" id="WP_196153480.1">
    <property type="nucleotide sequence ID" value="NZ_JADMLG010000021.1"/>
</dbReference>
<dbReference type="AlphaFoldDB" id="A0A931IG41"/>
<evidence type="ECO:0000259" key="4">
    <source>
        <dbReference type="Pfam" id="PF00440"/>
    </source>
</evidence>
<dbReference type="Gene3D" id="1.10.357.10">
    <property type="entry name" value="Tetracycline Repressor, domain 2"/>
    <property type="match status" value="1"/>
</dbReference>
<dbReference type="GO" id="GO:0003700">
    <property type="term" value="F:DNA-binding transcription factor activity"/>
    <property type="evidence" value="ECO:0007669"/>
    <property type="project" value="TreeGrafter"/>
</dbReference>
<comment type="caution">
    <text evidence="5">The sequence shown here is derived from an EMBL/GenBank/DDBJ whole genome shotgun (WGS) entry which is preliminary data.</text>
</comment>
<evidence type="ECO:0000313" key="5">
    <source>
        <dbReference type="EMBL" id="MBH0781092.1"/>
    </source>
</evidence>
<reference evidence="5" key="1">
    <citation type="submission" date="2020-11" db="EMBL/GenBank/DDBJ databases">
        <title>Nocardia NEAU-351.nov., a novel actinomycete isolated from the cow dung.</title>
        <authorList>
            <person name="Zhang X."/>
        </authorList>
    </citation>
    <scope>NUCLEOTIDE SEQUENCE</scope>
    <source>
        <strain evidence="5">NEAU-351</strain>
    </source>
</reference>
<dbReference type="Proteomes" id="UP000655751">
    <property type="component" value="Unassembled WGS sequence"/>
</dbReference>
<dbReference type="Pfam" id="PF00440">
    <property type="entry name" value="TetR_N"/>
    <property type="match status" value="1"/>
</dbReference>
<name>A0A931IG41_9NOCA</name>
<keyword evidence="2" id="KW-0238">DNA-binding</keyword>
<evidence type="ECO:0000256" key="1">
    <source>
        <dbReference type="ARBA" id="ARBA00023015"/>
    </source>
</evidence>
<feature type="domain" description="HTH tetR-type" evidence="4">
    <location>
        <begin position="20"/>
        <end position="67"/>
    </location>
</feature>
<evidence type="ECO:0000256" key="3">
    <source>
        <dbReference type="ARBA" id="ARBA00023163"/>
    </source>
</evidence>